<dbReference type="EC" id="3.2.2.-" evidence="6"/>
<dbReference type="AlphaFoldDB" id="F3ZWN7"/>
<proteinExistence type="predicted"/>
<dbReference type="PANTHER" id="PTHR10359">
    <property type="entry name" value="A/G-SPECIFIC ADENINE GLYCOSYLASE/ENDONUCLEASE III"/>
    <property type="match status" value="1"/>
</dbReference>
<reference evidence="7" key="1">
    <citation type="submission" date="2010-11" db="EMBL/GenBank/DDBJ databases">
        <title>The complete genome of Mahella australiensis DSM 15567.</title>
        <authorList>
            <consortium name="US DOE Joint Genome Institute (JGI-PGF)"/>
            <person name="Lucas S."/>
            <person name="Copeland A."/>
            <person name="Lapidus A."/>
            <person name="Bruce D."/>
            <person name="Goodwin L."/>
            <person name="Pitluck S."/>
            <person name="Kyrpides N."/>
            <person name="Mavromatis K."/>
            <person name="Pagani I."/>
            <person name="Ivanova N."/>
            <person name="Teshima H."/>
            <person name="Brettin T."/>
            <person name="Detter J.C."/>
            <person name="Han C."/>
            <person name="Tapia R."/>
            <person name="Land M."/>
            <person name="Hauser L."/>
            <person name="Markowitz V."/>
            <person name="Cheng J.-F."/>
            <person name="Hugenholtz P."/>
            <person name="Woyke T."/>
            <person name="Wu D."/>
            <person name="Spring S."/>
            <person name="Pukall R."/>
            <person name="Steenblock K."/>
            <person name="Schneider S."/>
            <person name="Klenk H.-P."/>
            <person name="Eisen J.A."/>
        </authorList>
    </citation>
    <scope>NUCLEOTIDE SEQUENCE [LARGE SCALE GENOMIC DNA]</scope>
    <source>
        <strain evidence="7">DSM 15567 / CIP 107919 / 50-1 BON</strain>
    </source>
</reference>
<keyword evidence="3" id="KW-0408">Iron</keyword>
<sequence>MTNDKAKLMNIYDILYSCFGPRHWWPADTPFEVMVGAILTQNVAWVNVEKAIRNLKEADALEPSKLAYMDLERLKALIKPTGFYNQKAPRLQHMSRYIVERCGGRVDSLFEGDMYEVRGVLLSWPGIGPETADAMLLYAGNKPIFVIDAYTRRVFSRLCLLPSDVSYEKAQAYFMSNLPNDVQLFNEYHALVDELAKRMCLKRNPSCGRCPLSQCRWAQKEVLADA</sequence>
<dbReference type="GO" id="GO:0006284">
    <property type="term" value="P:base-excision repair"/>
    <property type="evidence" value="ECO:0007669"/>
    <property type="project" value="InterPro"/>
</dbReference>
<organism evidence="6 7">
    <name type="scientific">Mahella australiensis (strain DSM 15567 / CIP 107919 / 50-1 BON)</name>
    <dbReference type="NCBI Taxonomy" id="697281"/>
    <lineage>
        <taxon>Bacteria</taxon>
        <taxon>Bacillati</taxon>
        <taxon>Bacillota</taxon>
        <taxon>Clostridia</taxon>
        <taxon>Thermoanaerobacterales</taxon>
        <taxon>Thermoanaerobacterales Family IV. Incertae Sedis</taxon>
        <taxon>Mahella</taxon>
    </lineage>
</organism>
<keyword evidence="6" id="KW-0326">Glycosidase</keyword>
<name>F3ZWN7_MAHA5</name>
<dbReference type="GO" id="GO:0051539">
    <property type="term" value="F:4 iron, 4 sulfur cluster binding"/>
    <property type="evidence" value="ECO:0007669"/>
    <property type="project" value="UniProtKB-KW"/>
</dbReference>
<dbReference type="GO" id="GO:0016798">
    <property type="term" value="F:hydrolase activity, acting on glycosyl bonds"/>
    <property type="evidence" value="ECO:0007669"/>
    <property type="project" value="UniProtKB-KW"/>
</dbReference>
<keyword evidence="7" id="KW-1185">Reference proteome</keyword>
<dbReference type="STRING" id="697281.Mahau_1286"/>
<evidence type="ECO:0000256" key="4">
    <source>
        <dbReference type="ARBA" id="ARBA00023014"/>
    </source>
</evidence>
<dbReference type="Gene3D" id="1.10.340.30">
    <property type="entry name" value="Hypothetical protein, domain 2"/>
    <property type="match status" value="1"/>
</dbReference>
<dbReference type="Gene3D" id="1.10.1670.10">
    <property type="entry name" value="Helix-hairpin-Helix base-excision DNA repair enzymes (C-terminal)"/>
    <property type="match status" value="1"/>
</dbReference>
<dbReference type="PIRSF" id="PIRSF001435">
    <property type="entry name" value="Nth"/>
    <property type="match status" value="1"/>
</dbReference>
<keyword evidence="1" id="KW-0004">4Fe-4S</keyword>
<keyword evidence="2" id="KW-0479">Metal-binding</keyword>
<dbReference type="Proteomes" id="UP000008457">
    <property type="component" value="Chromosome"/>
</dbReference>
<dbReference type="Pfam" id="PF00730">
    <property type="entry name" value="HhH-GPD"/>
    <property type="match status" value="1"/>
</dbReference>
<protein>
    <submittedName>
        <fullName evidence="6">DNA-3-methyladenine glycosylase III</fullName>
        <ecNumber evidence="6">3.2.2.-</ecNumber>
    </submittedName>
</protein>
<evidence type="ECO:0000256" key="3">
    <source>
        <dbReference type="ARBA" id="ARBA00023004"/>
    </source>
</evidence>
<keyword evidence="6" id="KW-0378">Hydrolase</keyword>
<dbReference type="eggNOG" id="COG2231">
    <property type="taxonomic scope" value="Bacteria"/>
</dbReference>
<dbReference type="InterPro" id="IPR011257">
    <property type="entry name" value="DNA_glycosylase"/>
</dbReference>
<evidence type="ECO:0000313" key="7">
    <source>
        <dbReference type="Proteomes" id="UP000008457"/>
    </source>
</evidence>
<evidence type="ECO:0000256" key="2">
    <source>
        <dbReference type="ARBA" id="ARBA00022723"/>
    </source>
</evidence>
<gene>
    <name evidence="6" type="ordered locus">Mahau_1286</name>
</gene>
<reference evidence="6 7" key="2">
    <citation type="journal article" date="2011" name="Stand. Genomic Sci.">
        <title>Complete genome sequence of Mahella australiensis type strain (50-1 BON).</title>
        <authorList>
            <person name="Sikorski J."/>
            <person name="Teshima H."/>
            <person name="Nolan M."/>
            <person name="Lucas S."/>
            <person name="Hammon N."/>
            <person name="Deshpande S."/>
            <person name="Cheng J.F."/>
            <person name="Pitluck S."/>
            <person name="Liolios K."/>
            <person name="Pagani I."/>
            <person name="Ivanova N."/>
            <person name="Huntemann M."/>
            <person name="Mavromatis K."/>
            <person name="Ovchinikova G."/>
            <person name="Pati A."/>
            <person name="Tapia R."/>
            <person name="Han C."/>
            <person name="Goodwin L."/>
            <person name="Chen A."/>
            <person name="Palaniappan K."/>
            <person name="Land M."/>
            <person name="Hauser L."/>
            <person name="Ngatchou-Djao O.D."/>
            <person name="Rohde M."/>
            <person name="Pukall R."/>
            <person name="Spring S."/>
            <person name="Abt B."/>
            <person name="Goker M."/>
            <person name="Detter J.C."/>
            <person name="Woyke T."/>
            <person name="Bristow J."/>
            <person name="Markowitz V."/>
            <person name="Hugenholtz P."/>
            <person name="Eisen J.A."/>
            <person name="Kyrpides N.C."/>
            <person name="Klenk H.P."/>
            <person name="Lapidus A."/>
        </authorList>
    </citation>
    <scope>NUCLEOTIDE SEQUENCE [LARGE SCALE GENOMIC DNA]</scope>
    <source>
        <strain evidence="7">DSM 15567 / CIP 107919 / 50-1 BON</strain>
    </source>
</reference>
<evidence type="ECO:0000259" key="5">
    <source>
        <dbReference type="SMART" id="SM00478"/>
    </source>
</evidence>
<evidence type="ECO:0000313" key="6">
    <source>
        <dbReference type="EMBL" id="AEE96480.1"/>
    </source>
</evidence>
<feature type="domain" description="HhH-GPD" evidence="5">
    <location>
        <begin position="39"/>
        <end position="198"/>
    </location>
</feature>
<dbReference type="SUPFAM" id="SSF48150">
    <property type="entry name" value="DNA-glycosylase"/>
    <property type="match status" value="1"/>
</dbReference>
<evidence type="ECO:0000256" key="1">
    <source>
        <dbReference type="ARBA" id="ARBA00022485"/>
    </source>
</evidence>
<dbReference type="HOGENOM" id="CLU_012862_6_0_9"/>
<dbReference type="GO" id="GO:0046872">
    <property type="term" value="F:metal ion binding"/>
    <property type="evidence" value="ECO:0007669"/>
    <property type="project" value="UniProtKB-KW"/>
</dbReference>
<dbReference type="SMART" id="SM00478">
    <property type="entry name" value="ENDO3c"/>
    <property type="match status" value="1"/>
</dbReference>
<keyword evidence="4" id="KW-0411">Iron-sulfur</keyword>
<dbReference type="CDD" id="cd00056">
    <property type="entry name" value="ENDO3c"/>
    <property type="match status" value="1"/>
</dbReference>
<dbReference type="InterPro" id="IPR003265">
    <property type="entry name" value="HhH-GPD_domain"/>
</dbReference>
<accession>F3ZWN7</accession>
<dbReference type="InterPro" id="IPR023170">
    <property type="entry name" value="HhH_base_excis_C"/>
</dbReference>
<dbReference type="EMBL" id="CP002360">
    <property type="protein sequence ID" value="AEE96480.1"/>
    <property type="molecule type" value="Genomic_DNA"/>
</dbReference>
<dbReference type="OrthoDB" id="9802365at2"/>
<dbReference type="PANTHER" id="PTHR10359:SF19">
    <property type="entry name" value="DNA REPAIR GLYCOSYLASE MJ1434-RELATED"/>
    <property type="match status" value="1"/>
</dbReference>
<dbReference type="KEGG" id="mas:Mahau_1286"/>
<dbReference type="RefSeq" id="WP_013780910.1">
    <property type="nucleotide sequence ID" value="NC_015520.1"/>
</dbReference>